<accession>A0AAW8FFR9</accession>
<dbReference type="EMBL" id="JAUSZV010000005">
    <property type="protein sequence ID" value="MDQ0908991.1"/>
    <property type="molecule type" value="Genomic_DNA"/>
</dbReference>
<evidence type="ECO:0000256" key="1">
    <source>
        <dbReference type="SAM" id="SignalP"/>
    </source>
</evidence>
<dbReference type="Proteomes" id="UP001234216">
    <property type="component" value="Unassembled WGS sequence"/>
</dbReference>
<feature type="signal peptide" evidence="1">
    <location>
        <begin position="1"/>
        <end position="22"/>
    </location>
</feature>
<dbReference type="RefSeq" id="WP_306978609.1">
    <property type="nucleotide sequence ID" value="NZ_JAUSZV010000005.1"/>
</dbReference>
<proteinExistence type="predicted"/>
<dbReference type="AlphaFoldDB" id="A0AAW8FFR9"/>
<gene>
    <name evidence="2" type="ORF">QFZ22_004976</name>
</gene>
<protein>
    <recommendedName>
        <fullName evidence="4">Lipoprotein</fullName>
    </recommendedName>
</protein>
<keyword evidence="1" id="KW-0732">Signal</keyword>
<sequence length="135" mass="14026">MVRARSGAFPAVVALVAVPVSACGAAAPQTSRKELFQEYVNPAHVKNDWSGGEGGTSADRTANFASHGTPLERSVLVKCRNGSQELITLLLPDDVILVPADITSVPGEGKVVAVLVLGTAIGARAARRRTAEVRP</sequence>
<evidence type="ECO:0000313" key="2">
    <source>
        <dbReference type="EMBL" id="MDQ0908991.1"/>
    </source>
</evidence>
<evidence type="ECO:0008006" key="4">
    <source>
        <dbReference type="Google" id="ProtNLM"/>
    </source>
</evidence>
<evidence type="ECO:0000313" key="3">
    <source>
        <dbReference type="Proteomes" id="UP001234216"/>
    </source>
</evidence>
<reference evidence="2" key="1">
    <citation type="submission" date="2023-07" db="EMBL/GenBank/DDBJ databases">
        <title>Comparative genomics of wheat-associated soil bacteria to identify genetic determinants of phenazine resistance.</title>
        <authorList>
            <person name="Mouncey N."/>
        </authorList>
    </citation>
    <scope>NUCLEOTIDE SEQUENCE</scope>
    <source>
        <strain evidence="2">V4I22</strain>
    </source>
</reference>
<organism evidence="2 3">
    <name type="scientific">Streptomyces canus</name>
    <dbReference type="NCBI Taxonomy" id="58343"/>
    <lineage>
        <taxon>Bacteria</taxon>
        <taxon>Bacillati</taxon>
        <taxon>Actinomycetota</taxon>
        <taxon>Actinomycetes</taxon>
        <taxon>Kitasatosporales</taxon>
        <taxon>Streptomycetaceae</taxon>
        <taxon>Streptomyces</taxon>
        <taxon>Streptomyces aurantiacus group</taxon>
    </lineage>
</organism>
<comment type="caution">
    <text evidence="2">The sequence shown here is derived from an EMBL/GenBank/DDBJ whole genome shotgun (WGS) entry which is preliminary data.</text>
</comment>
<name>A0AAW8FFR9_9ACTN</name>
<feature type="chain" id="PRO_5043846675" description="Lipoprotein" evidence="1">
    <location>
        <begin position="23"/>
        <end position="135"/>
    </location>
</feature>